<evidence type="ECO:0000256" key="6">
    <source>
        <dbReference type="ARBA" id="ARBA00023015"/>
    </source>
</evidence>
<keyword evidence="5" id="KW-0862">Zinc</keyword>
<dbReference type="InterPro" id="IPR051565">
    <property type="entry name" value="Sal_C2H2-zinc-finger"/>
</dbReference>
<dbReference type="AlphaFoldDB" id="G3IH31"/>
<gene>
    <name evidence="10" type="ORF">I79_023110</name>
</gene>
<dbReference type="EMBL" id="JH002696">
    <property type="protein sequence ID" value="EGW06539.1"/>
    <property type="molecule type" value="Genomic_DNA"/>
</dbReference>
<keyword evidence="3" id="KW-0677">Repeat</keyword>
<evidence type="ECO:0000256" key="3">
    <source>
        <dbReference type="ARBA" id="ARBA00022737"/>
    </source>
</evidence>
<feature type="region of interest" description="Disordered" evidence="9">
    <location>
        <begin position="88"/>
        <end position="151"/>
    </location>
</feature>
<organism evidence="10 11">
    <name type="scientific">Cricetulus griseus</name>
    <name type="common">Chinese hamster</name>
    <name type="synonym">Cricetulus barabensis griseus</name>
    <dbReference type="NCBI Taxonomy" id="10029"/>
    <lineage>
        <taxon>Eukaryota</taxon>
        <taxon>Metazoa</taxon>
        <taxon>Chordata</taxon>
        <taxon>Craniata</taxon>
        <taxon>Vertebrata</taxon>
        <taxon>Euteleostomi</taxon>
        <taxon>Mammalia</taxon>
        <taxon>Eutheria</taxon>
        <taxon>Euarchontoglires</taxon>
        <taxon>Glires</taxon>
        <taxon>Rodentia</taxon>
        <taxon>Myomorpha</taxon>
        <taxon>Muroidea</taxon>
        <taxon>Cricetidae</taxon>
        <taxon>Cricetinae</taxon>
        <taxon>Cricetulus</taxon>
    </lineage>
</organism>
<dbReference type="GO" id="GO:0000981">
    <property type="term" value="F:DNA-binding transcription factor activity, RNA polymerase II-specific"/>
    <property type="evidence" value="ECO:0007669"/>
    <property type="project" value="TreeGrafter"/>
</dbReference>
<evidence type="ECO:0000313" key="10">
    <source>
        <dbReference type="EMBL" id="EGW06539.1"/>
    </source>
</evidence>
<evidence type="ECO:0000256" key="8">
    <source>
        <dbReference type="ARBA" id="ARBA00023242"/>
    </source>
</evidence>
<keyword evidence="6" id="KW-0805">Transcription regulation</keyword>
<dbReference type="Proteomes" id="UP000001075">
    <property type="component" value="Unassembled WGS sequence"/>
</dbReference>
<evidence type="ECO:0000313" key="11">
    <source>
        <dbReference type="Proteomes" id="UP000001075"/>
    </source>
</evidence>
<evidence type="ECO:0000256" key="2">
    <source>
        <dbReference type="ARBA" id="ARBA00022723"/>
    </source>
</evidence>
<feature type="region of interest" description="Disordered" evidence="9">
    <location>
        <begin position="1"/>
        <end position="57"/>
    </location>
</feature>
<keyword evidence="4" id="KW-0863">Zinc-finger</keyword>
<dbReference type="InParanoid" id="G3IH31"/>
<evidence type="ECO:0000256" key="7">
    <source>
        <dbReference type="ARBA" id="ARBA00023163"/>
    </source>
</evidence>
<dbReference type="GO" id="GO:0000978">
    <property type="term" value="F:RNA polymerase II cis-regulatory region sequence-specific DNA binding"/>
    <property type="evidence" value="ECO:0007669"/>
    <property type="project" value="TreeGrafter"/>
</dbReference>
<sequence>MSRRKQEKPQHISSEENQGEELLQQVSPDLAEAPAAEEPGAPVNSPENGDEVTEDMALVKLPRWEETHICEKCAEFFSLSEFVEHKKSCTKNPPVLIMNDSEGPVPSEDFPRAVLSHQSDSPSNKDSHQDNSSSSAQRAQRKSWAWTPSCT</sequence>
<dbReference type="PANTHER" id="PTHR23233">
    <property type="entry name" value="SAL-LIKE PROTEIN"/>
    <property type="match status" value="1"/>
</dbReference>
<comment type="subcellular location">
    <subcellularLocation>
        <location evidence="1">Nucleus</location>
    </subcellularLocation>
</comment>
<evidence type="ECO:0000256" key="5">
    <source>
        <dbReference type="ARBA" id="ARBA00022833"/>
    </source>
</evidence>
<name>G3IH31_CRIGR</name>
<dbReference type="GO" id="GO:0005634">
    <property type="term" value="C:nucleus"/>
    <property type="evidence" value="ECO:0007669"/>
    <property type="project" value="UniProtKB-SubCell"/>
</dbReference>
<keyword evidence="8" id="KW-0539">Nucleus</keyword>
<reference evidence="11" key="1">
    <citation type="journal article" date="2011" name="Nat. Biotechnol.">
        <title>The genomic sequence of the Chinese hamster ovary (CHO)-K1 cell line.</title>
        <authorList>
            <person name="Xu X."/>
            <person name="Nagarajan H."/>
            <person name="Lewis N.E."/>
            <person name="Pan S."/>
            <person name="Cai Z."/>
            <person name="Liu X."/>
            <person name="Chen W."/>
            <person name="Xie M."/>
            <person name="Wang W."/>
            <person name="Hammond S."/>
            <person name="Andersen M.R."/>
            <person name="Neff N."/>
            <person name="Passarelli B."/>
            <person name="Koh W."/>
            <person name="Fan H.C."/>
            <person name="Wang J."/>
            <person name="Gui Y."/>
            <person name="Lee K.H."/>
            <person name="Betenbaugh M.J."/>
            <person name="Quake S.R."/>
            <person name="Famili I."/>
            <person name="Palsson B.O."/>
            <person name="Wang J."/>
        </authorList>
    </citation>
    <scope>NUCLEOTIDE SEQUENCE [LARGE SCALE GENOMIC DNA]</scope>
    <source>
        <strain evidence="11">CHO K1 cell line</strain>
    </source>
</reference>
<accession>G3IH31</accession>
<dbReference type="STRING" id="10029.G3IH31"/>
<dbReference type="PANTHER" id="PTHR23233:SF19">
    <property type="entry name" value="SAL-LIKE PROTEIN 4"/>
    <property type="match status" value="1"/>
</dbReference>
<evidence type="ECO:0000256" key="9">
    <source>
        <dbReference type="SAM" id="MobiDB-lite"/>
    </source>
</evidence>
<keyword evidence="7" id="KW-0804">Transcription</keyword>
<evidence type="ECO:0000256" key="4">
    <source>
        <dbReference type="ARBA" id="ARBA00022771"/>
    </source>
</evidence>
<dbReference type="GO" id="GO:0008270">
    <property type="term" value="F:zinc ion binding"/>
    <property type="evidence" value="ECO:0007669"/>
    <property type="project" value="UniProtKB-KW"/>
</dbReference>
<proteinExistence type="predicted"/>
<protein>
    <submittedName>
        <fullName evidence="10">Sal-like protein 4</fullName>
    </submittedName>
</protein>
<keyword evidence="2" id="KW-0479">Metal-binding</keyword>
<evidence type="ECO:0000256" key="1">
    <source>
        <dbReference type="ARBA" id="ARBA00004123"/>
    </source>
</evidence>
<feature type="compositionally biased region" description="Low complexity" evidence="9">
    <location>
        <begin position="31"/>
        <end position="42"/>
    </location>
</feature>